<organism evidence="8 9">
    <name type="scientific">Pedobacter flavus</name>
    <dbReference type="NCBI Taxonomy" id="3113906"/>
    <lineage>
        <taxon>Bacteria</taxon>
        <taxon>Pseudomonadati</taxon>
        <taxon>Bacteroidota</taxon>
        <taxon>Sphingobacteriia</taxon>
        <taxon>Sphingobacteriales</taxon>
        <taxon>Sphingobacteriaceae</taxon>
        <taxon>Pedobacter</taxon>
    </lineage>
</organism>
<dbReference type="Gene3D" id="1.25.40.80">
    <property type="match status" value="1"/>
</dbReference>
<evidence type="ECO:0000256" key="5">
    <source>
        <dbReference type="ARBA" id="ARBA00022991"/>
    </source>
</evidence>
<evidence type="ECO:0000256" key="6">
    <source>
        <dbReference type="RuleBase" id="RU367151"/>
    </source>
</evidence>
<comment type="similarity">
    <text evidence="1 6">Belongs to the DNA photolyase class-1 family.</text>
</comment>
<sequence>MSQRNILVWFRNDLRLHDNEMLFEAVQKADKILPVFCFDPRHFTTTTFGTLKTGINRAQFLIDSVLDLRNSFREKGGDLLVCIGNPEDLLPSIVEKYNITEVYHHREVAPEETKISSATEDALWKLKVNLKHFIGHTLFNKEDLPFPIKDIPDSFSKFKKKTERESIVKPCIGVPDKFEFIEVDEVGNLPQLSDLFQESNFINVPNLNRIGGETNALNHLKEIISFVESCEKSVSSINLNSGLSPWLSFGCISPRKIYFELNQRGDNKEQKSFYNKMILGLFWRDYFRFMFKKHGNNFFKSNGFLDKPSYTFIDDPVKLSNWKDGKTGNEVVDAIMIRLKEQGYIDGISRNLVITYFIEILQLDWTQGAAYFEEMLIDYAPASNWGNWAVQAGVGNDLTHKPLPNFDTQLNNFIKFYRSSSFAA</sequence>
<reference evidence="8 9" key="1">
    <citation type="submission" date="2024-01" db="EMBL/GenBank/DDBJ databases">
        <title>Pedobacter sp. nov., isolated from oil-contaminated soil.</title>
        <authorList>
            <person name="Le N.T.T."/>
        </authorList>
    </citation>
    <scope>NUCLEOTIDE SEQUENCE [LARGE SCALE GENOMIC DNA]</scope>
    <source>
        <strain evidence="8 9">VNH31</strain>
    </source>
</reference>
<dbReference type="InterPro" id="IPR002081">
    <property type="entry name" value="Cryptochrome/DNA_photolyase_1"/>
</dbReference>
<dbReference type="InterPro" id="IPR036134">
    <property type="entry name" value="Crypto/Photolyase_FAD-like_sf"/>
</dbReference>
<comment type="cofactor">
    <cofactor evidence="6">
        <name>FAD</name>
        <dbReference type="ChEBI" id="CHEBI:57692"/>
    </cofactor>
    <text evidence="6">Binds 1 FAD per subunit.</text>
</comment>
<feature type="domain" description="Photolyase/cryptochrome alpha/beta" evidence="7">
    <location>
        <begin position="4"/>
        <end position="138"/>
    </location>
</feature>
<dbReference type="NCBIfam" id="TIGR02765">
    <property type="entry name" value="crypto_DASH"/>
    <property type="match status" value="1"/>
</dbReference>
<dbReference type="InterPro" id="IPR006050">
    <property type="entry name" value="DNA_photolyase_N"/>
</dbReference>
<gene>
    <name evidence="8" type="ORF">VRU49_01765</name>
</gene>
<evidence type="ECO:0000256" key="1">
    <source>
        <dbReference type="ARBA" id="ARBA00005862"/>
    </source>
</evidence>
<dbReference type="Proteomes" id="UP001337681">
    <property type="component" value="Unassembled WGS sequence"/>
</dbReference>
<accession>A0ABU7GYL3</accession>
<comment type="caution">
    <text evidence="8">The sequence shown here is derived from an EMBL/GenBank/DDBJ whole genome shotgun (WGS) entry which is preliminary data.</text>
</comment>
<dbReference type="PROSITE" id="PS51645">
    <property type="entry name" value="PHR_CRY_ALPHA_BETA"/>
    <property type="match status" value="1"/>
</dbReference>
<evidence type="ECO:0000256" key="2">
    <source>
        <dbReference type="ARBA" id="ARBA00017881"/>
    </source>
</evidence>
<protein>
    <recommendedName>
        <fullName evidence="2 6">Cryptochrome DASH</fullName>
    </recommendedName>
</protein>
<keyword evidence="3 6" id="KW-0285">Flavoprotein</keyword>
<evidence type="ECO:0000256" key="4">
    <source>
        <dbReference type="ARBA" id="ARBA00022827"/>
    </source>
</evidence>
<dbReference type="Gene3D" id="3.40.50.620">
    <property type="entry name" value="HUPs"/>
    <property type="match status" value="1"/>
</dbReference>
<dbReference type="Pfam" id="PF00875">
    <property type="entry name" value="DNA_photolyase"/>
    <property type="match status" value="1"/>
</dbReference>
<dbReference type="SUPFAM" id="SSF52425">
    <property type="entry name" value="Cryptochrome/photolyase, N-terminal domain"/>
    <property type="match status" value="1"/>
</dbReference>
<name>A0ABU7GYL3_9SPHI</name>
<evidence type="ECO:0000313" key="9">
    <source>
        <dbReference type="Proteomes" id="UP001337681"/>
    </source>
</evidence>
<dbReference type="PANTHER" id="PTHR11455">
    <property type="entry name" value="CRYPTOCHROME"/>
    <property type="match status" value="1"/>
</dbReference>
<dbReference type="InterPro" id="IPR036155">
    <property type="entry name" value="Crypto/Photolyase_N_sf"/>
</dbReference>
<dbReference type="InterPro" id="IPR014133">
    <property type="entry name" value="Cry_DASH"/>
</dbReference>
<keyword evidence="9" id="KW-1185">Reference proteome</keyword>
<comment type="cofactor">
    <cofactor evidence="6">
        <name>(6R)-5,10-methylene-5,6,7,8-tetrahydrofolate</name>
        <dbReference type="ChEBI" id="CHEBI:15636"/>
    </cofactor>
    <text evidence="6">Binds 1 5,10-methenyltetrahydrofolate (MTHF) per subunit.</text>
</comment>
<evidence type="ECO:0000259" key="7">
    <source>
        <dbReference type="PROSITE" id="PS51645"/>
    </source>
</evidence>
<dbReference type="Gene3D" id="1.10.579.10">
    <property type="entry name" value="DNA Cyclobutane Dipyrimidine Photolyase, subunit A, domain 3"/>
    <property type="match status" value="1"/>
</dbReference>
<dbReference type="InterPro" id="IPR005101">
    <property type="entry name" value="Cryptochr/Photolyase_FAD-bd"/>
</dbReference>
<evidence type="ECO:0000256" key="3">
    <source>
        <dbReference type="ARBA" id="ARBA00022630"/>
    </source>
</evidence>
<dbReference type="RefSeq" id="WP_330145052.1">
    <property type="nucleotide sequence ID" value="NZ_JAZDQU010000001.1"/>
</dbReference>
<dbReference type="SUPFAM" id="SSF48173">
    <property type="entry name" value="Cryptochrome/photolyase FAD-binding domain"/>
    <property type="match status" value="1"/>
</dbReference>
<evidence type="ECO:0000313" key="8">
    <source>
        <dbReference type="EMBL" id="MEE1884134.1"/>
    </source>
</evidence>
<dbReference type="InterPro" id="IPR014729">
    <property type="entry name" value="Rossmann-like_a/b/a_fold"/>
</dbReference>
<keyword evidence="5 6" id="KW-0157">Chromophore</keyword>
<keyword evidence="4 6" id="KW-0274">FAD</keyword>
<comment type="function">
    <text evidence="6">May have a photoreceptor function.</text>
</comment>
<dbReference type="Pfam" id="PF03441">
    <property type="entry name" value="FAD_binding_7"/>
    <property type="match status" value="1"/>
</dbReference>
<proteinExistence type="inferred from homology"/>
<dbReference type="EMBL" id="JAZDQU010000001">
    <property type="protein sequence ID" value="MEE1884134.1"/>
    <property type="molecule type" value="Genomic_DNA"/>
</dbReference>